<dbReference type="InterPro" id="IPR051059">
    <property type="entry name" value="VerF-like"/>
</dbReference>
<evidence type="ECO:0000256" key="3">
    <source>
        <dbReference type="ARBA" id="ARBA00022737"/>
    </source>
</evidence>
<evidence type="ECO:0000313" key="8">
    <source>
        <dbReference type="Proteomes" id="UP000827133"/>
    </source>
</evidence>
<keyword evidence="6" id="KW-0539">Nucleus</keyword>
<keyword evidence="5" id="KW-0862">Zinc</keyword>
<sequence length="345" mass="39901">MLYQHLFNFLEYSLDQFYTTISIFSVDISTFLKDHFNCLIIDKYVVYSKFRRTMRLRGAGVKSTLSLDSMVSMVSHAEKHSISQYQGPKGRLFVSAKERERILGQISLFPNCMPNDFILPSWYALSRFIAAYFNVFHEHYPFPHLPTLDEEPAVYEALSIRSVLDSLIRDDELKHAQESSSSNWKDWVKYESLERTKLIVFCFFNIHTIVFDLPLMMLSGELHSDHPCSEHKWKTASETLWREVSNGLTPPQDFQTAFEQLFIARGDESYSICSAGFSSPGGFILIHAVIQRIWLVRNATIPGQQYQQLSLERMNSFERALKAWSICWESNDESSMNPLSPNGPL</sequence>
<keyword evidence="3" id="KW-0677">Repeat</keyword>
<dbReference type="KEGG" id="fmu:J7337_011286"/>
<protein>
    <recommendedName>
        <fullName evidence="9">Transcription factor domain-containing protein</fullName>
    </recommendedName>
</protein>
<keyword evidence="2" id="KW-0479">Metal-binding</keyword>
<evidence type="ECO:0000313" key="7">
    <source>
        <dbReference type="EMBL" id="KAG9496510.1"/>
    </source>
</evidence>
<evidence type="ECO:0000256" key="6">
    <source>
        <dbReference type="ARBA" id="ARBA00023242"/>
    </source>
</evidence>
<dbReference type="GO" id="GO:0000785">
    <property type="term" value="C:chromatin"/>
    <property type="evidence" value="ECO:0007669"/>
    <property type="project" value="TreeGrafter"/>
</dbReference>
<proteinExistence type="predicted"/>
<dbReference type="PANTHER" id="PTHR40626">
    <property type="entry name" value="MIP31509P"/>
    <property type="match status" value="1"/>
</dbReference>
<keyword evidence="8" id="KW-1185">Reference proteome</keyword>
<evidence type="ECO:0008006" key="9">
    <source>
        <dbReference type="Google" id="ProtNLM"/>
    </source>
</evidence>
<evidence type="ECO:0000256" key="4">
    <source>
        <dbReference type="ARBA" id="ARBA00022771"/>
    </source>
</evidence>
<organism evidence="7 8">
    <name type="scientific">Fusarium musae</name>
    <dbReference type="NCBI Taxonomy" id="1042133"/>
    <lineage>
        <taxon>Eukaryota</taxon>
        <taxon>Fungi</taxon>
        <taxon>Dikarya</taxon>
        <taxon>Ascomycota</taxon>
        <taxon>Pezizomycotina</taxon>
        <taxon>Sordariomycetes</taxon>
        <taxon>Hypocreomycetidae</taxon>
        <taxon>Hypocreales</taxon>
        <taxon>Nectriaceae</taxon>
        <taxon>Fusarium</taxon>
    </lineage>
</organism>
<name>A0A9P8D711_9HYPO</name>
<dbReference type="GO" id="GO:0000981">
    <property type="term" value="F:DNA-binding transcription factor activity, RNA polymerase II-specific"/>
    <property type="evidence" value="ECO:0007669"/>
    <property type="project" value="InterPro"/>
</dbReference>
<evidence type="ECO:0000256" key="1">
    <source>
        <dbReference type="ARBA" id="ARBA00004123"/>
    </source>
</evidence>
<dbReference type="GO" id="GO:0000978">
    <property type="term" value="F:RNA polymerase II cis-regulatory region sequence-specific DNA binding"/>
    <property type="evidence" value="ECO:0007669"/>
    <property type="project" value="InterPro"/>
</dbReference>
<keyword evidence="4" id="KW-0863">Zinc-finger</keyword>
<evidence type="ECO:0000256" key="5">
    <source>
        <dbReference type="ARBA" id="ARBA00022833"/>
    </source>
</evidence>
<reference evidence="7" key="1">
    <citation type="journal article" date="2021" name="Mol. Plant Microbe Interact.">
        <title>Telomere to telomere genome assembly of Fusarium musae F31, causal agent of crown rot disease of banana.</title>
        <authorList>
            <person name="Degradi L."/>
            <person name="Tava V."/>
            <person name="Kunova A."/>
            <person name="Cortesi P."/>
            <person name="Saracchi M."/>
            <person name="Pasquali M."/>
        </authorList>
    </citation>
    <scope>NUCLEOTIDE SEQUENCE</scope>
    <source>
        <strain evidence="7">F31</strain>
    </source>
</reference>
<dbReference type="Proteomes" id="UP000827133">
    <property type="component" value="Unassembled WGS sequence"/>
</dbReference>
<dbReference type="RefSeq" id="XP_044675510.1">
    <property type="nucleotide sequence ID" value="XM_044828835.1"/>
</dbReference>
<gene>
    <name evidence="7" type="ORF">J7337_011286</name>
</gene>
<comment type="subcellular location">
    <subcellularLocation>
        <location evidence="1">Nucleus</location>
    </subcellularLocation>
</comment>
<dbReference type="GeneID" id="68319142"/>
<dbReference type="PANTHER" id="PTHR40626:SF10">
    <property type="entry name" value="C2H2-TYPE DOMAIN-CONTAINING PROTEIN"/>
    <property type="match status" value="1"/>
</dbReference>
<dbReference type="GO" id="GO:0008270">
    <property type="term" value="F:zinc ion binding"/>
    <property type="evidence" value="ECO:0007669"/>
    <property type="project" value="UniProtKB-KW"/>
</dbReference>
<accession>A0A9P8D711</accession>
<dbReference type="EMBL" id="JAHBCI010000009">
    <property type="protein sequence ID" value="KAG9496510.1"/>
    <property type="molecule type" value="Genomic_DNA"/>
</dbReference>
<evidence type="ECO:0000256" key="2">
    <source>
        <dbReference type="ARBA" id="ARBA00022723"/>
    </source>
</evidence>
<dbReference type="GO" id="GO:0005634">
    <property type="term" value="C:nucleus"/>
    <property type="evidence" value="ECO:0007669"/>
    <property type="project" value="UniProtKB-SubCell"/>
</dbReference>
<dbReference type="AlphaFoldDB" id="A0A9P8D711"/>
<comment type="caution">
    <text evidence="7">The sequence shown here is derived from an EMBL/GenBank/DDBJ whole genome shotgun (WGS) entry which is preliminary data.</text>
</comment>